<dbReference type="RefSeq" id="WP_282000288.1">
    <property type="nucleotide sequence ID" value="NZ_AP027151.1"/>
</dbReference>
<dbReference type="SUPFAM" id="SSF111126">
    <property type="entry name" value="Ligand-binding domain in the NO signalling and Golgi transport"/>
    <property type="match status" value="1"/>
</dbReference>
<gene>
    <name evidence="1" type="ORF">GURASL_31060</name>
</gene>
<dbReference type="Proteomes" id="UP001317705">
    <property type="component" value="Chromosome"/>
</dbReference>
<dbReference type="InterPro" id="IPR024096">
    <property type="entry name" value="NO_sig/Golgi_transp_ligand-bd"/>
</dbReference>
<name>A0ABN6VV05_9BACT</name>
<reference evidence="1 2" key="1">
    <citation type="submission" date="2022-12" db="EMBL/GenBank/DDBJ databases">
        <title>Polyphasic characterization of Geotalea uranireducens NIT-SL11 newly isolated from a complex of sewage sludge and microbially reduced graphene oxide.</title>
        <authorList>
            <person name="Xie L."/>
            <person name="Yoshida N."/>
            <person name="Meng L."/>
        </authorList>
    </citation>
    <scope>NUCLEOTIDE SEQUENCE [LARGE SCALE GENOMIC DNA]</scope>
    <source>
        <strain evidence="1 2">NIT-SL11</strain>
    </source>
</reference>
<proteinExistence type="predicted"/>
<organism evidence="1 2">
    <name type="scientific">Geotalea uraniireducens</name>
    <dbReference type="NCBI Taxonomy" id="351604"/>
    <lineage>
        <taxon>Bacteria</taxon>
        <taxon>Pseudomonadati</taxon>
        <taxon>Thermodesulfobacteriota</taxon>
        <taxon>Desulfuromonadia</taxon>
        <taxon>Geobacterales</taxon>
        <taxon>Geobacteraceae</taxon>
        <taxon>Geotalea</taxon>
    </lineage>
</organism>
<evidence type="ECO:0000313" key="1">
    <source>
        <dbReference type="EMBL" id="BDV44183.1"/>
    </source>
</evidence>
<protein>
    <submittedName>
        <fullName evidence="1">Uncharacterized protein</fullName>
    </submittedName>
</protein>
<keyword evidence="2" id="KW-1185">Reference proteome</keyword>
<sequence length="170" mass="18813">MSDLMTTRAALQETMTFLGAIASGIEEAIGESANSITYLAGKRLGMQFSANVPRTDNVEEALEAVRQVLLANNCLWHFEPFKTHDRPALVLATDSGDEDLHLVFRDCMIRQSLFRFGHTQKGSLCTMMFGFFSGALRNIMGVDSTLEILHAGENACYKRLVIHRQKGGAQ</sequence>
<accession>A0ABN6VV05</accession>
<evidence type="ECO:0000313" key="2">
    <source>
        <dbReference type="Proteomes" id="UP001317705"/>
    </source>
</evidence>
<dbReference type="EMBL" id="AP027151">
    <property type="protein sequence ID" value="BDV44183.1"/>
    <property type="molecule type" value="Genomic_DNA"/>
</dbReference>